<keyword evidence="2" id="KW-1185">Reference proteome</keyword>
<proteinExistence type="predicted"/>
<dbReference type="EMBL" id="JACEIK010006836">
    <property type="protein sequence ID" value="MCE3049345.1"/>
    <property type="molecule type" value="Genomic_DNA"/>
</dbReference>
<evidence type="ECO:0000313" key="2">
    <source>
        <dbReference type="Proteomes" id="UP000823775"/>
    </source>
</evidence>
<organism evidence="1 2">
    <name type="scientific">Datura stramonium</name>
    <name type="common">Jimsonweed</name>
    <name type="synonym">Common thornapple</name>
    <dbReference type="NCBI Taxonomy" id="4076"/>
    <lineage>
        <taxon>Eukaryota</taxon>
        <taxon>Viridiplantae</taxon>
        <taxon>Streptophyta</taxon>
        <taxon>Embryophyta</taxon>
        <taxon>Tracheophyta</taxon>
        <taxon>Spermatophyta</taxon>
        <taxon>Magnoliopsida</taxon>
        <taxon>eudicotyledons</taxon>
        <taxon>Gunneridae</taxon>
        <taxon>Pentapetalae</taxon>
        <taxon>asterids</taxon>
        <taxon>lamiids</taxon>
        <taxon>Solanales</taxon>
        <taxon>Solanaceae</taxon>
        <taxon>Solanoideae</taxon>
        <taxon>Datureae</taxon>
        <taxon>Datura</taxon>
    </lineage>
</organism>
<sequence>MKAEVTVLPRRSVSRVSWAYDPRIPRENTHRLRHGLPGYLIQHLTNKIERAFLAFLVKSCNDLQVTILANTQEEYQEEEKSEFLEQEDEFQPFDHSVWFDVDAEK</sequence>
<comment type="caution">
    <text evidence="1">The sequence shown here is derived from an EMBL/GenBank/DDBJ whole genome shotgun (WGS) entry which is preliminary data.</text>
</comment>
<name>A0ABS8WIU2_DATST</name>
<accession>A0ABS8WIU2</accession>
<evidence type="ECO:0000313" key="1">
    <source>
        <dbReference type="EMBL" id="MCE3049345.1"/>
    </source>
</evidence>
<protein>
    <submittedName>
        <fullName evidence="1">Uncharacterized protein</fullName>
    </submittedName>
</protein>
<dbReference type="Proteomes" id="UP000823775">
    <property type="component" value="Unassembled WGS sequence"/>
</dbReference>
<feature type="non-terminal residue" evidence="1">
    <location>
        <position position="105"/>
    </location>
</feature>
<reference evidence="1 2" key="1">
    <citation type="journal article" date="2021" name="BMC Genomics">
        <title>Datura genome reveals duplications of psychoactive alkaloid biosynthetic genes and high mutation rate following tissue culture.</title>
        <authorList>
            <person name="Rajewski A."/>
            <person name="Carter-House D."/>
            <person name="Stajich J."/>
            <person name="Litt A."/>
        </authorList>
    </citation>
    <scope>NUCLEOTIDE SEQUENCE [LARGE SCALE GENOMIC DNA]</scope>
    <source>
        <strain evidence="1">AR-01</strain>
    </source>
</reference>
<gene>
    <name evidence="1" type="ORF">HAX54_044665</name>
</gene>